<feature type="compositionally biased region" description="Basic and acidic residues" evidence="1">
    <location>
        <begin position="48"/>
        <end position="83"/>
    </location>
</feature>
<feature type="region of interest" description="Disordered" evidence="1">
    <location>
        <begin position="48"/>
        <end position="103"/>
    </location>
</feature>
<proteinExistence type="predicted"/>
<dbReference type="Proteomes" id="UP001501358">
    <property type="component" value="Unassembled WGS sequence"/>
</dbReference>
<organism evidence="2 3">
    <name type="scientific">Streptomyces thermolineatus</name>
    <dbReference type="NCBI Taxonomy" id="44033"/>
    <lineage>
        <taxon>Bacteria</taxon>
        <taxon>Bacillati</taxon>
        <taxon>Actinomycetota</taxon>
        <taxon>Actinomycetes</taxon>
        <taxon>Kitasatosporales</taxon>
        <taxon>Streptomycetaceae</taxon>
        <taxon>Streptomyces</taxon>
    </lineage>
</organism>
<accession>A0ABN3MXT6</accession>
<name>A0ABN3MXT6_9ACTN</name>
<keyword evidence="3" id="KW-1185">Reference proteome</keyword>
<evidence type="ECO:0000313" key="2">
    <source>
        <dbReference type="EMBL" id="GAA2508873.1"/>
    </source>
</evidence>
<dbReference type="EMBL" id="BAAATA010000046">
    <property type="protein sequence ID" value="GAA2508873.1"/>
    <property type="molecule type" value="Genomic_DNA"/>
</dbReference>
<sequence>MGDGYDVSSDALRKYAKAVDAAAKRIEGIRRRTGTLELSQGVFGKLPESDNLKADYDKQTEESQRDLKDAGDALERVADDIREAASSYDETEDTLTQGFGGGR</sequence>
<dbReference type="Pfam" id="PF10824">
    <property type="entry name" value="T7SS_ESX_EspC"/>
    <property type="match status" value="1"/>
</dbReference>
<comment type="caution">
    <text evidence="2">The sequence shown here is derived from an EMBL/GenBank/DDBJ whole genome shotgun (WGS) entry which is preliminary data.</text>
</comment>
<dbReference type="InterPro" id="IPR022536">
    <property type="entry name" value="EspC"/>
</dbReference>
<protein>
    <submittedName>
        <fullName evidence="2">Uncharacterized protein</fullName>
    </submittedName>
</protein>
<evidence type="ECO:0000313" key="3">
    <source>
        <dbReference type="Proteomes" id="UP001501358"/>
    </source>
</evidence>
<evidence type="ECO:0000256" key="1">
    <source>
        <dbReference type="SAM" id="MobiDB-lite"/>
    </source>
</evidence>
<gene>
    <name evidence="2" type="ORF">GCM10010406_51680</name>
</gene>
<reference evidence="2 3" key="1">
    <citation type="journal article" date="2019" name="Int. J. Syst. Evol. Microbiol.">
        <title>The Global Catalogue of Microorganisms (GCM) 10K type strain sequencing project: providing services to taxonomists for standard genome sequencing and annotation.</title>
        <authorList>
            <consortium name="The Broad Institute Genomics Platform"/>
            <consortium name="The Broad Institute Genome Sequencing Center for Infectious Disease"/>
            <person name="Wu L."/>
            <person name="Ma J."/>
        </authorList>
    </citation>
    <scope>NUCLEOTIDE SEQUENCE [LARGE SCALE GENOMIC DNA]</scope>
    <source>
        <strain evidence="2 3">JCM 6307</strain>
    </source>
</reference>
<dbReference type="Gene3D" id="1.10.287.1060">
    <property type="entry name" value="ESAT-6-like"/>
    <property type="match status" value="1"/>
</dbReference>